<dbReference type="InterPro" id="IPR011707">
    <property type="entry name" value="Cu-oxidase-like_N"/>
</dbReference>
<feature type="domain" description="Plastocyanin-like" evidence="6">
    <location>
        <begin position="505"/>
        <end position="661"/>
    </location>
</feature>
<gene>
    <name evidence="8" type="ORF">MAR_010156</name>
</gene>
<feature type="non-terminal residue" evidence="8">
    <location>
        <position position="1"/>
    </location>
</feature>
<dbReference type="PANTHER" id="PTHR11709:SF394">
    <property type="entry name" value="FI03373P-RELATED"/>
    <property type="match status" value="1"/>
</dbReference>
<keyword evidence="2" id="KW-0479">Metal-binding</keyword>
<evidence type="ECO:0000259" key="6">
    <source>
        <dbReference type="Pfam" id="PF07731"/>
    </source>
</evidence>
<evidence type="ECO:0000259" key="5">
    <source>
        <dbReference type="Pfam" id="PF00394"/>
    </source>
</evidence>
<name>A0ABY7E0R5_MYAAR</name>
<dbReference type="PROSITE" id="PS00080">
    <property type="entry name" value="MULTICOPPER_OXIDASE2"/>
    <property type="match status" value="1"/>
</dbReference>
<dbReference type="CDD" id="cd13884">
    <property type="entry name" value="CuRO_2_tcLCC_insect_like"/>
    <property type="match status" value="1"/>
</dbReference>
<keyword evidence="4" id="KW-0186">Copper</keyword>
<dbReference type="InterPro" id="IPR033138">
    <property type="entry name" value="Cu_oxidase_CS"/>
</dbReference>
<reference evidence="8" key="1">
    <citation type="submission" date="2022-11" db="EMBL/GenBank/DDBJ databases">
        <title>Centuries of genome instability and evolution in soft-shell clam transmissible cancer (bioRxiv).</title>
        <authorList>
            <person name="Hart S.F.M."/>
            <person name="Yonemitsu M.A."/>
            <person name="Giersch R.M."/>
            <person name="Beal B.F."/>
            <person name="Arriagada G."/>
            <person name="Davis B.W."/>
            <person name="Ostrander E.A."/>
            <person name="Goff S.P."/>
            <person name="Metzger M.J."/>
        </authorList>
    </citation>
    <scope>NUCLEOTIDE SEQUENCE</scope>
    <source>
        <strain evidence="8">MELC-2E11</strain>
        <tissue evidence="8">Siphon/mantle</tissue>
    </source>
</reference>
<feature type="domain" description="Plastocyanin-like" evidence="7">
    <location>
        <begin position="127"/>
        <end position="229"/>
    </location>
</feature>
<dbReference type="InterPro" id="IPR011706">
    <property type="entry name" value="Cu-oxidase_C"/>
</dbReference>
<evidence type="ECO:0000256" key="1">
    <source>
        <dbReference type="ARBA" id="ARBA00010609"/>
    </source>
</evidence>
<dbReference type="Gene3D" id="2.60.40.420">
    <property type="entry name" value="Cupredoxins - blue copper proteins"/>
    <property type="match status" value="3"/>
</dbReference>
<dbReference type="Pfam" id="PF07732">
    <property type="entry name" value="Cu-oxidase_3"/>
    <property type="match status" value="1"/>
</dbReference>
<keyword evidence="3" id="KW-0560">Oxidoreductase</keyword>
<keyword evidence="9" id="KW-1185">Reference proteome</keyword>
<dbReference type="Pfam" id="PF00394">
    <property type="entry name" value="Cu-oxidase"/>
    <property type="match status" value="1"/>
</dbReference>
<evidence type="ECO:0000313" key="9">
    <source>
        <dbReference type="Proteomes" id="UP001164746"/>
    </source>
</evidence>
<sequence length="690" mass="77821">AGVFTFAKTISNRLYLLRKVLLHLYNISRVVVPGIMATQGSLLLALFVLLGTCFKADCHSHAGDCTMDMDECVFHLDVEHRLTMMDQRTLTFPSNGKLFAYDVVNTSDASPIPADNVITGDGWETPKLITAVNGKFPGPDIIVYEGQKVVVFVKNRLTSQAVTIHWHGLHQEGTPWMDGVPYVTQCPIHPGQTFKYEFYAKPKGTFWWHSHMGTQRTMGVFGAFIIKERLEFDVEDKIMQIQDWNHDHDSDTGHMKMLFGAYQGRQKWAGYKSLDDTFFSIFEIQSGLINGRGRFYEENNVDHNGAPLTVYDVQPGKVYRFRVIATGALYPFRVSVDNHNLTVIASDGYDLEPVVTESFIINPGERFDFKIIADQTVGNYWIRGISIVQGRYHRADAILRYNGAGDEDPRTSRKVCSQTSRCTVVNCPFTQYPEMYTDCMTFDQLRSAVSNDPAPPYIVGKFQEYFLNFAFPGIKTFPGSVNGRSFATPDVNPLVQPQEWSSPCTEPKCGPDNHCRCTHALSISNGDTVQMIFMNMGVGRGWAHPIHMHGHSFYVLKIGDAQYNDTTGAFVEQNSDVDCRGNLYTRPDKSFCNDATWSNPDWLNGEVPGLNLDRAPRKDTIIVPSGGYVVIRIKADNPGLWNMHCHIELHNIDGMQMVLNESFSEVRMYKQAYSVLYDNVDMHTQPSSAV</sequence>
<dbReference type="Pfam" id="PF07731">
    <property type="entry name" value="Cu-oxidase_2"/>
    <property type="match status" value="1"/>
</dbReference>
<comment type="similarity">
    <text evidence="1">Belongs to the multicopper oxidase family.</text>
</comment>
<dbReference type="Proteomes" id="UP001164746">
    <property type="component" value="Chromosome 4"/>
</dbReference>
<dbReference type="CDD" id="cd13905">
    <property type="entry name" value="CuRO_3_tcLLC2_insect_like"/>
    <property type="match status" value="1"/>
</dbReference>
<dbReference type="SUPFAM" id="SSF49503">
    <property type="entry name" value="Cupredoxins"/>
    <property type="match status" value="3"/>
</dbReference>
<dbReference type="EMBL" id="CP111015">
    <property type="protein sequence ID" value="WAR03598.1"/>
    <property type="molecule type" value="Genomic_DNA"/>
</dbReference>
<dbReference type="InterPro" id="IPR002355">
    <property type="entry name" value="Cu_oxidase_Cu_BS"/>
</dbReference>
<dbReference type="PANTHER" id="PTHR11709">
    <property type="entry name" value="MULTI-COPPER OXIDASE"/>
    <property type="match status" value="1"/>
</dbReference>
<dbReference type="CDD" id="cd13858">
    <property type="entry name" value="CuRO_1_tcLCC2_insect_like"/>
    <property type="match status" value="1"/>
</dbReference>
<dbReference type="InterPro" id="IPR045087">
    <property type="entry name" value="Cu-oxidase_fam"/>
</dbReference>
<organism evidence="8 9">
    <name type="scientific">Mya arenaria</name>
    <name type="common">Soft-shell clam</name>
    <dbReference type="NCBI Taxonomy" id="6604"/>
    <lineage>
        <taxon>Eukaryota</taxon>
        <taxon>Metazoa</taxon>
        <taxon>Spiralia</taxon>
        <taxon>Lophotrochozoa</taxon>
        <taxon>Mollusca</taxon>
        <taxon>Bivalvia</taxon>
        <taxon>Autobranchia</taxon>
        <taxon>Heteroconchia</taxon>
        <taxon>Euheterodonta</taxon>
        <taxon>Imparidentia</taxon>
        <taxon>Neoheterodontei</taxon>
        <taxon>Myida</taxon>
        <taxon>Myoidea</taxon>
        <taxon>Myidae</taxon>
        <taxon>Mya</taxon>
    </lineage>
</organism>
<dbReference type="InterPro" id="IPR001117">
    <property type="entry name" value="Cu-oxidase_2nd"/>
</dbReference>
<dbReference type="PROSITE" id="PS00079">
    <property type="entry name" value="MULTICOPPER_OXIDASE1"/>
    <property type="match status" value="1"/>
</dbReference>
<protein>
    <submittedName>
        <fullName evidence="8">ASO-like protein</fullName>
    </submittedName>
</protein>
<dbReference type="InterPro" id="IPR008972">
    <property type="entry name" value="Cupredoxin"/>
</dbReference>
<evidence type="ECO:0000313" key="8">
    <source>
        <dbReference type="EMBL" id="WAR03598.1"/>
    </source>
</evidence>
<proteinExistence type="inferred from homology"/>
<feature type="domain" description="Plastocyanin-like" evidence="5">
    <location>
        <begin position="240"/>
        <end position="404"/>
    </location>
</feature>
<evidence type="ECO:0000259" key="7">
    <source>
        <dbReference type="Pfam" id="PF07732"/>
    </source>
</evidence>
<evidence type="ECO:0000256" key="2">
    <source>
        <dbReference type="ARBA" id="ARBA00022723"/>
    </source>
</evidence>
<evidence type="ECO:0000256" key="3">
    <source>
        <dbReference type="ARBA" id="ARBA00023002"/>
    </source>
</evidence>
<evidence type="ECO:0000256" key="4">
    <source>
        <dbReference type="ARBA" id="ARBA00023008"/>
    </source>
</evidence>
<accession>A0ABY7E0R5</accession>